<feature type="binding site" evidence="7">
    <location>
        <position position="8"/>
    </location>
    <ligand>
        <name>Fe cation</name>
        <dbReference type="ChEBI" id="CHEBI:24875"/>
        <label>1</label>
    </ligand>
</feature>
<feature type="binding site" evidence="7">
    <location>
        <position position="179"/>
    </location>
    <ligand>
        <name>Fe cation</name>
        <dbReference type="ChEBI" id="CHEBI:24875"/>
        <label>1</label>
    </ligand>
</feature>
<dbReference type="Pfam" id="PF13277">
    <property type="entry name" value="YmdB"/>
    <property type="match status" value="1"/>
</dbReference>
<evidence type="ECO:0000256" key="2">
    <source>
        <dbReference type="ARBA" id="ARBA00022723"/>
    </source>
</evidence>
<feature type="binding site" evidence="7">
    <location>
        <position position="68"/>
    </location>
    <ligand>
        <name>Fe cation</name>
        <dbReference type="ChEBI" id="CHEBI:24875"/>
        <label>2</label>
    </ligand>
</feature>
<dbReference type="SUPFAM" id="SSF56300">
    <property type="entry name" value="Metallo-dependent phosphatases"/>
    <property type="match status" value="1"/>
</dbReference>
<protein>
    <recommendedName>
        <fullName evidence="10">Metallophosphoesterase</fullName>
    </recommendedName>
</protein>
<evidence type="ECO:0000256" key="4">
    <source>
        <dbReference type="ARBA" id="ARBA00023004"/>
    </source>
</evidence>
<comment type="similarity">
    <text evidence="5">Belongs to the YmdB-like family.</text>
</comment>
<dbReference type="STRING" id="1291743.LOSG293_170480"/>
<dbReference type="AlphaFoldDB" id="A0A081BJ28"/>
<dbReference type="eggNOG" id="COG1692">
    <property type="taxonomic scope" value="Bacteria"/>
</dbReference>
<reference evidence="8" key="1">
    <citation type="journal article" date="2014" name="Genome Announc.">
        <title>Draft Genome Sequence of Lactobacillus oryzae Strain SG293T.</title>
        <authorList>
            <person name="Tanizawa Y."/>
            <person name="Fujisawa T."/>
            <person name="Mochizuki T."/>
            <person name="Kaminuma E."/>
            <person name="Nakamura Y."/>
            <person name="Tohno M."/>
        </authorList>
    </citation>
    <scope>NUCLEOTIDE SEQUENCE [LARGE SCALE GENOMIC DNA]</scope>
    <source>
        <strain evidence="8">SG293</strain>
    </source>
</reference>
<dbReference type="PANTHER" id="PTHR36303">
    <property type="entry name" value="2',3'-CYCLIC-NUCLEOTIDE 2'-PHOSPHODIESTERASE"/>
    <property type="match status" value="1"/>
</dbReference>
<proteinExistence type="inferred from homology"/>
<dbReference type="CDD" id="cd07382">
    <property type="entry name" value="MPP_DR1281"/>
    <property type="match status" value="1"/>
</dbReference>
<keyword evidence="4" id="KW-0408">Iron</keyword>
<feature type="binding site" evidence="7">
    <location>
        <position position="39"/>
    </location>
    <ligand>
        <name>Fe cation</name>
        <dbReference type="ChEBI" id="CHEBI:24875"/>
        <label>1</label>
    </ligand>
</feature>
<dbReference type="InterPro" id="IPR005235">
    <property type="entry name" value="YmdB-like"/>
</dbReference>
<dbReference type="RefSeq" id="WP_034528081.1">
    <property type="nucleotide sequence ID" value="NZ_BBAZ01000016.1"/>
</dbReference>
<dbReference type="Gene3D" id="3.60.21.10">
    <property type="match status" value="1"/>
</dbReference>
<name>A0A081BJ28_9LACO</name>
<evidence type="ECO:0008006" key="10">
    <source>
        <dbReference type="Google" id="ProtNLM"/>
    </source>
</evidence>
<keyword evidence="2 7" id="KW-0479">Metal-binding</keyword>
<accession>A0A081BJ28</accession>
<evidence type="ECO:0000256" key="5">
    <source>
        <dbReference type="ARBA" id="ARBA00061401"/>
    </source>
</evidence>
<dbReference type="PIRSF" id="PIRSF004789">
    <property type="entry name" value="DR1281"/>
    <property type="match status" value="1"/>
</dbReference>
<feature type="binding site" evidence="7">
    <location>
        <position position="152"/>
    </location>
    <ligand>
        <name>Fe cation</name>
        <dbReference type="ChEBI" id="CHEBI:24875"/>
        <label>2</label>
    </ligand>
</feature>
<evidence type="ECO:0000256" key="1">
    <source>
        <dbReference type="ARBA" id="ARBA00001965"/>
    </source>
</evidence>
<feature type="binding site" evidence="7">
    <location>
        <position position="40"/>
    </location>
    <ligand>
        <name>Fe cation</name>
        <dbReference type="ChEBI" id="CHEBI:24875"/>
        <label>1</label>
    </ligand>
</feature>
<evidence type="ECO:0000313" key="9">
    <source>
        <dbReference type="Proteomes" id="UP000028700"/>
    </source>
</evidence>
<feature type="binding site" evidence="7">
    <location>
        <position position="39"/>
    </location>
    <ligand>
        <name>Fe cation</name>
        <dbReference type="ChEBI" id="CHEBI:24875"/>
        <label>2</label>
    </ligand>
</feature>
<gene>
    <name evidence="8" type="ORF">LOSG293_170480</name>
</gene>
<comment type="cofactor">
    <cofactor evidence="1">
        <name>Fe(3+)</name>
        <dbReference type="ChEBI" id="CHEBI:29034"/>
    </cofactor>
</comment>
<evidence type="ECO:0000256" key="6">
    <source>
        <dbReference type="PIRSR" id="PIRSR004789-50"/>
    </source>
</evidence>
<organism evidence="8 9">
    <name type="scientific">Secundilactobacillus oryzae JCM 18671</name>
    <dbReference type="NCBI Taxonomy" id="1291743"/>
    <lineage>
        <taxon>Bacteria</taxon>
        <taxon>Bacillati</taxon>
        <taxon>Bacillota</taxon>
        <taxon>Bacilli</taxon>
        <taxon>Lactobacillales</taxon>
        <taxon>Lactobacillaceae</taxon>
        <taxon>Secundilactobacillus</taxon>
    </lineage>
</organism>
<dbReference type="Proteomes" id="UP000028700">
    <property type="component" value="Unassembled WGS sequence"/>
</dbReference>
<evidence type="ECO:0000313" key="8">
    <source>
        <dbReference type="EMBL" id="GAK48046.1"/>
    </source>
</evidence>
<sequence length="267" mass="29051">MRILFVGDVVGNKGQEMVQTYLPQLKRDLKPQATIVNGENSTAVGRGISQAIYKKILQAGADVVTLGNHAWDNREIYDFINSTDKLIRPANFPGDHVPGKGVTSIRINSASLAVINLQGRVFMNTLDDPFQKAEEIISEVEKQNNFIFIDFHAETTSEKRALATYLDGRVSAVVGTHTHVQTSDAQILNDGTAFLTEVGMTGPANSILGMKSGAVIERFLTQRPGRFEVEDNGPGILSGCVIDLDDNTGLAKAIKPILISKEHPYMG</sequence>
<dbReference type="PANTHER" id="PTHR36303:SF1">
    <property type="entry name" value="2',3'-CYCLIC-NUCLEOTIDE 2'-PHOSPHODIESTERASE"/>
    <property type="match status" value="1"/>
</dbReference>
<dbReference type="GO" id="GO:0046872">
    <property type="term" value="F:metal ion binding"/>
    <property type="evidence" value="ECO:0007669"/>
    <property type="project" value="UniProtKB-KW"/>
</dbReference>
<dbReference type="OrthoDB" id="9801109at2"/>
<dbReference type="FunFam" id="3.60.21.10:FF:000016">
    <property type="entry name" value="Putative metallophosphoesterase"/>
    <property type="match status" value="1"/>
</dbReference>
<dbReference type="GO" id="GO:0004113">
    <property type="term" value="F:2',3'-cyclic-nucleotide 3'-phosphodiesterase activity"/>
    <property type="evidence" value="ECO:0007669"/>
    <property type="project" value="TreeGrafter"/>
</dbReference>
<dbReference type="NCBIfam" id="TIGR00282">
    <property type="entry name" value="TIGR00282 family metallophosphoesterase"/>
    <property type="match status" value="1"/>
</dbReference>
<evidence type="ECO:0000256" key="7">
    <source>
        <dbReference type="PIRSR" id="PIRSR004789-51"/>
    </source>
</evidence>
<dbReference type="InterPro" id="IPR029052">
    <property type="entry name" value="Metallo-depent_PP-like"/>
</dbReference>
<feature type="binding site" evidence="7">
    <location>
        <position position="177"/>
    </location>
    <ligand>
        <name>Fe cation</name>
        <dbReference type="ChEBI" id="CHEBI:24875"/>
        <label>2</label>
    </ligand>
</feature>
<evidence type="ECO:0000256" key="3">
    <source>
        <dbReference type="ARBA" id="ARBA00022801"/>
    </source>
</evidence>
<comment type="caution">
    <text evidence="8">The sequence shown here is derived from an EMBL/GenBank/DDBJ whole genome shotgun (WGS) entry which is preliminary data.</text>
</comment>
<keyword evidence="9" id="KW-1185">Reference proteome</keyword>
<keyword evidence="3" id="KW-0378">Hydrolase</keyword>
<dbReference type="EMBL" id="BBJM01000017">
    <property type="protein sequence ID" value="GAK48046.1"/>
    <property type="molecule type" value="Genomic_DNA"/>
</dbReference>
<feature type="active site" description="Proton donor" evidence="6">
    <location>
        <position position="69"/>
    </location>
</feature>